<gene>
    <name evidence="2" type="ORF">A2777_04720</name>
</gene>
<dbReference type="Proteomes" id="UP000177354">
    <property type="component" value="Unassembled WGS sequence"/>
</dbReference>
<evidence type="ECO:0008006" key="4">
    <source>
        <dbReference type="Google" id="ProtNLM"/>
    </source>
</evidence>
<dbReference type="AlphaFoldDB" id="A0A1F5Z192"/>
<feature type="transmembrane region" description="Helical" evidence="1">
    <location>
        <begin position="361"/>
        <end position="383"/>
    </location>
</feature>
<keyword evidence="1" id="KW-0472">Membrane</keyword>
<evidence type="ECO:0000313" key="3">
    <source>
        <dbReference type="Proteomes" id="UP000177354"/>
    </source>
</evidence>
<reference evidence="2 3" key="1">
    <citation type="journal article" date="2016" name="Nat. Commun.">
        <title>Thousands of microbial genomes shed light on interconnected biogeochemical processes in an aquifer system.</title>
        <authorList>
            <person name="Anantharaman K."/>
            <person name="Brown C.T."/>
            <person name="Hug L.A."/>
            <person name="Sharon I."/>
            <person name="Castelle C.J."/>
            <person name="Probst A.J."/>
            <person name="Thomas B.C."/>
            <person name="Singh A."/>
            <person name="Wilkins M.J."/>
            <person name="Karaoz U."/>
            <person name="Brodie E.L."/>
            <person name="Williams K.H."/>
            <person name="Hubbard S.S."/>
            <person name="Banfield J.F."/>
        </authorList>
    </citation>
    <scope>NUCLEOTIDE SEQUENCE [LARGE SCALE GENOMIC DNA]</scope>
</reference>
<sequence>MVISIFFITINSFLLMYKLAYFQHLRHNNMRAIIFQVSDSKHLYSIFYILLSLILLFFSYFPVYSNYRQAPAGSFYYGATGNYPLDMIGNLASVYEGYLGHLRRFSKSTTTVYSQPTFIKFEYLLIGHLARIFNSDPLIMFYLTRFIITILFLIFIGFVLIPGLFNNFLSRIIAAVLVLFSTGILPAIYDDNIRILLTFPPDIYPFQRLTTTAHHYLLGSFFSLLAFFFLSKAVDSPKKLYYILPPVFGFLTAFVFTPSAIMLILSLPVFIILYSKTYPLKKNYKKYRNIFILFLTFIAASIIPVVYLLRVSEFFEFNTFYKTEQIAPYNINPVNYIFIVGISYLLALFSISKVFRKSNTLLFFFLSFTLVHPIAVFLLPGLLSVNKIRFFLTPYHFIFAFLATYGILSLSDFFHTKFLILSRYFFIGLFTVIPLFSSWYVYSMSFNQQKNCFCQWQFFDYGNPKKDLMDAIFWLRKNSAEDDIVLSGYYAGTLIPAFSGNKVYTSWWFRLMQPDNFKEVSGNIQNFFSGNISPETALSFLKKEKINFIFFSDEEMNNYAGSKSLKYPFLKPVFQKNNTIIYQVDEKLKTVF</sequence>
<keyword evidence="1" id="KW-1133">Transmembrane helix</keyword>
<feature type="transmembrane region" description="Helical" evidence="1">
    <location>
        <begin position="329"/>
        <end position="349"/>
    </location>
</feature>
<evidence type="ECO:0000256" key="1">
    <source>
        <dbReference type="SAM" id="Phobius"/>
    </source>
</evidence>
<accession>A0A1F5Z192</accession>
<proteinExistence type="predicted"/>
<feature type="transmembrane region" description="Helical" evidence="1">
    <location>
        <begin position="287"/>
        <end position="309"/>
    </location>
</feature>
<feature type="transmembrane region" description="Helical" evidence="1">
    <location>
        <begin position="139"/>
        <end position="162"/>
    </location>
</feature>
<keyword evidence="1" id="KW-0812">Transmembrane</keyword>
<dbReference type="EMBL" id="MFJF01000021">
    <property type="protein sequence ID" value="OGG05892.1"/>
    <property type="molecule type" value="Genomic_DNA"/>
</dbReference>
<comment type="caution">
    <text evidence="2">The sequence shown here is derived from an EMBL/GenBank/DDBJ whole genome shotgun (WGS) entry which is preliminary data.</text>
</comment>
<feature type="transmembrane region" description="Helical" evidence="1">
    <location>
        <begin position="168"/>
        <end position="189"/>
    </location>
</feature>
<evidence type="ECO:0000313" key="2">
    <source>
        <dbReference type="EMBL" id="OGG05892.1"/>
    </source>
</evidence>
<feature type="transmembrane region" description="Helical" evidence="1">
    <location>
        <begin position="395"/>
        <end position="414"/>
    </location>
</feature>
<feature type="transmembrane region" description="Helical" evidence="1">
    <location>
        <begin position="421"/>
        <end position="442"/>
    </location>
</feature>
<organism evidence="2 3">
    <name type="scientific">Candidatus Gottesmanbacteria bacterium RIFCSPHIGHO2_01_FULL_40_15</name>
    <dbReference type="NCBI Taxonomy" id="1798376"/>
    <lineage>
        <taxon>Bacteria</taxon>
        <taxon>Candidatus Gottesmaniibacteriota</taxon>
    </lineage>
</organism>
<feature type="transmembrane region" description="Helical" evidence="1">
    <location>
        <begin position="43"/>
        <end position="63"/>
    </location>
</feature>
<name>A0A1F5Z192_9BACT</name>
<feature type="transmembrane region" description="Helical" evidence="1">
    <location>
        <begin position="6"/>
        <end position="22"/>
    </location>
</feature>
<feature type="transmembrane region" description="Helical" evidence="1">
    <location>
        <begin position="250"/>
        <end position="275"/>
    </location>
</feature>
<feature type="transmembrane region" description="Helical" evidence="1">
    <location>
        <begin position="209"/>
        <end position="230"/>
    </location>
</feature>
<protein>
    <recommendedName>
        <fullName evidence="4">Glycosyltransferase RgtA/B/C/D-like domain-containing protein</fullName>
    </recommendedName>
</protein>